<organism evidence="15">
    <name type="scientific">Dendroctonus armandi</name>
    <dbReference type="NCBI Taxonomy" id="77159"/>
    <lineage>
        <taxon>Eukaryota</taxon>
        <taxon>Metazoa</taxon>
        <taxon>Ecdysozoa</taxon>
        <taxon>Arthropoda</taxon>
        <taxon>Hexapoda</taxon>
        <taxon>Insecta</taxon>
        <taxon>Pterygota</taxon>
        <taxon>Neoptera</taxon>
        <taxon>Endopterygota</taxon>
        <taxon>Coleoptera</taxon>
        <taxon>Polyphaga</taxon>
        <taxon>Cucujiformia</taxon>
        <taxon>Curculionidae</taxon>
        <taxon>Scolytinae</taxon>
        <taxon>Dendroctonus</taxon>
    </lineage>
</organism>
<keyword evidence="7" id="KW-0479">Metal-binding</keyword>
<dbReference type="SUPFAM" id="SSF48264">
    <property type="entry name" value="Cytochrome P450"/>
    <property type="match status" value="1"/>
</dbReference>
<dbReference type="GO" id="GO:0020037">
    <property type="term" value="F:heme binding"/>
    <property type="evidence" value="ECO:0007669"/>
    <property type="project" value="InterPro"/>
</dbReference>
<keyword evidence="8" id="KW-0256">Endoplasmic reticulum</keyword>
<evidence type="ECO:0000256" key="2">
    <source>
        <dbReference type="ARBA" id="ARBA00003690"/>
    </source>
</evidence>
<dbReference type="InterPro" id="IPR050196">
    <property type="entry name" value="Cytochrome_P450_Monoox"/>
</dbReference>
<reference evidence="15" key="1">
    <citation type="journal article" date="2015" name="Insect Biochem. Mol. Biol.">
        <title>Cytochrome P450s from the Chinese white pine beetle, Dendroctonus armandi (Curculionidae: Scolytinae): Expression profiles of different stages and responses to host allelochemicals.</title>
        <authorList>
            <person name="Dai L."/>
            <person name="Ma M."/>
            <person name="Wang C."/>
            <person name="Shi Q."/>
            <person name="Zhang R."/>
            <person name="Chen H."/>
        </authorList>
    </citation>
    <scope>NUCLEOTIDE SEQUENCE</scope>
</reference>
<dbReference type="GO" id="GO:0005506">
    <property type="term" value="F:iron ion binding"/>
    <property type="evidence" value="ECO:0007669"/>
    <property type="project" value="InterPro"/>
</dbReference>
<comment type="subcellular location">
    <subcellularLocation>
        <location evidence="4">Endoplasmic reticulum membrane</location>
        <topology evidence="4">Peripheral membrane protein</topology>
    </subcellularLocation>
    <subcellularLocation>
        <location evidence="3">Microsome membrane</location>
        <topology evidence="3">Peripheral membrane protein</topology>
    </subcellularLocation>
</comment>
<dbReference type="Gene3D" id="1.10.630.10">
    <property type="entry name" value="Cytochrome P450"/>
    <property type="match status" value="1"/>
</dbReference>
<evidence type="ECO:0000256" key="14">
    <source>
        <dbReference type="SAM" id="Phobius"/>
    </source>
</evidence>
<evidence type="ECO:0000256" key="6">
    <source>
        <dbReference type="ARBA" id="ARBA00022617"/>
    </source>
</evidence>
<evidence type="ECO:0000256" key="10">
    <source>
        <dbReference type="ARBA" id="ARBA00023002"/>
    </source>
</evidence>
<evidence type="ECO:0000256" key="1">
    <source>
        <dbReference type="ARBA" id="ARBA00001971"/>
    </source>
</evidence>
<dbReference type="GO" id="GO:0005789">
    <property type="term" value="C:endoplasmic reticulum membrane"/>
    <property type="evidence" value="ECO:0007669"/>
    <property type="project" value="UniProtKB-SubCell"/>
</dbReference>
<dbReference type="PANTHER" id="PTHR24291">
    <property type="entry name" value="CYTOCHROME P450 FAMILY 4"/>
    <property type="match status" value="1"/>
</dbReference>
<dbReference type="PANTHER" id="PTHR24291:SF189">
    <property type="entry name" value="CYTOCHROME P450 4C3-RELATED"/>
    <property type="match status" value="1"/>
</dbReference>
<dbReference type="Pfam" id="PF00067">
    <property type="entry name" value="p450"/>
    <property type="match status" value="1"/>
</dbReference>
<evidence type="ECO:0000256" key="7">
    <source>
        <dbReference type="ARBA" id="ARBA00022723"/>
    </source>
</evidence>
<comment type="cofactor">
    <cofactor evidence="1">
        <name>heme</name>
        <dbReference type="ChEBI" id="CHEBI:30413"/>
    </cofactor>
</comment>
<proteinExistence type="evidence at transcript level"/>
<dbReference type="GO" id="GO:0016705">
    <property type="term" value="F:oxidoreductase activity, acting on paired donors, with incorporation or reduction of molecular oxygen"/>
    <property type="evidence" value="ECO:0007669"/>
    <property type="project" value="InterPro"/>
</dbReference>
<keyword evidence="14" id="KW-1133">Transmembrane helix</keyword>
<dbReference type="InterPro" id="IPR036396">
    <property type="entry name" value="Cyt_P450_sf"/>
</dbReference>
<keyword evidence="10" id="KW-0560">Oxidoreductase</keyword>
<comment type="similarity">
    <text evidence="5">Belongs to the cytochrome P450 family.</text>
</comment>
<accession>A0A0M4HF20</accession>
<name>A0A0M4HF20_9CUCU</name>
<comment type="function">
    <text evidence="2">May be involved in the metabolism of insect hormones and in the breakdown of synthetic insecticides.</text>
</comment>
<dbReference type="InterPro" id="IPR002401">
    <property type="entry name" value="Cyt_P450_E_grp-I"/>
</dbReference>
<dbReference type="InterPro" id="IPR001128">
    <property type="entry name" value="Cyt_P450"/>
</dbReference>
<keyword evidence="6" id="KW-0349">Heme</keyword>
<keyword evidence="12" id="KW-0503">Monooxygenase</keyword>
<protein>
    <submittedName>
        <fullName evidence="15">Cytochrome P450</fullName>
    </submittedName>
</protein>
<keyword evidence="13 14" id="KW-0472">Membrane</keyword>
<evidence type="ECO:0000256" key="8">
    <source>
        <dbReference type="ARBA" id="ARBA00022824"/>
    </source>
</evidence>
<evidence type="ECO:0000256" key="12">
    <source>
        <dbReference type="ARBA" id="ARBA00023033"/>
    </source>
</evidence>
<evidence type="ECO:0000256" key="11">
    <source>
        <dbReference type="ARBA" id="ARBA00023004"/>
    </source>
</evidence>
<feature type="transmembrane region" description="Helical" evidence="14">
    <location>
        <begin position="14"/>
        <end position="34"/>
    </location>
</feature>
<dbReference type="GO" id="GO:0004497">
    <property type="term" value="F:monooxygenase activity"/>
    <property type="evidence" value="ECO:0007669"/>
    <property type="project" value="UniProtKB-KW"/>
</dbReference>
<dbReference type="PRINTS" id="PR00463">
    <property type="entry name" value="EP450I"/>
</dbReference>
<evidence type="ECO:0000256" key="13">
    <source>
        <dbReference type="ARBA" id="ARBA00023136"/>
    </source>
</evidence>
<keyword evidence="14" id="KW-0812">Transmembrane</keyword>
<evidence type="ECO:0000313" key="15">
    <source>
        <dbReference type="EMBL" id="ALD15908.1"/>
    </source>
</evidence>
<keyword evidence="11" id="KW-0408">Iron</keyword>
<evidence type="ECO:0000256" key="4">
    <source>
        <dbReference type="ARBA" id="ARBA00004406"/>
    </source>
</evidence>
<dbReference type="AlphaFoldDB" id="A0A0M4HF20"/>
<keyword evidence="9" id="KW-0492">Microsome</keyword>
<gene>
    <name evidence="15" type="primary">CYP411A1</name>
</gene>
<evidence type="ECO:0000256" key="3">
    <source>
        <dbReference type="ARBA" id="ARBA00004174"/>
    </source>
</evidence>
<evidence type="ECO:0000256" key="9">
    <source>
        <dbReference type="ARBA" id="ARBA00022848"/>
    </source>
</evidence>
<sequence length="396" mass="46516">MLFLQVLRFLQMNLVYYCTEVFCILLVILAKYMWSKRRKCAVEGLEGPKRLPLLGNALTVWCKQEDIFENLVECFGKYPSPMRFDIFQHFFLVFKEPAQVEKILSTSSLTYKDDIYEFIKYFDGEGLITASGPKWKKDKRLLSPLLLKRNIGQYFPVMLNHSQVLRRILEHEADRPAFDIQHYLHRAVADIVNETIIGVQTNAQFGELDDFLRCIDRGYQLVHERIVKPWLQVEFLFRLTPKYQELTRARQVIHGFFWKVLHQVQKSHSHLGQKAIPCRTILEQMLDIRDEVPDFSTDEELIHHMTTFYSASEDTATSICSFAVVMLGMYPEYQKRVVDEIRSVIGWEEELCEEHLQRLDELQMVLKETLRLFPIAPLLLRKVSQGVEIGRAICCQ</sequence>
<evidence type="ECO:0000256" key="5">
    <source>
        <dbReference type="ARBA" id="ARBA00010617"/>
    </source>
</evidence>
<dbReference type="EMBL" id="KR012833">
    <property type="protein sequence ID" value="ALD15908.1"/>
    <property type="molecule type" value="mRNA"/>
</dbReference>